<keyword evidence="2" id="KW-1185">Reference proteome</keyword>
<accession>A0AAD7XYH1</accession>
<dbReference type="RefSeq" id="XP_058339551.1">
    <property type="nucleotide sequence ID" value="XM_058489675.1"/>
</dbReference>
<name>A0AAD7XYH1_9FUNG</name>
<gene>
    <name evidence="1" type="ORF">O0I10_009688</name>
</gene>
<evidence type="ECO:0000313" key="1">
    <source>
        <dbReference type="EMBL" id="KAJ8654637.1"/>
    </source>
</evidence>
<dbReference type="GeneID" id="83217093"/>
<dbReference type="EMBL" id="JARTCD010000058">
    <property type="protein sequence ID" value="KAJ8654637.1"/>
    <property type="molecule type" value="Genomic_DNA"/>
</dbReference>
<dbReference type="AlphaFoldDB" id="A0AAD7XYH1"/>
<comment type="caution">
    <text evidence="1">The sequence shown here is derived from an EMBL/GenBank/DDBJ whole genome shotgun (WGS) entry which is preliminary data.</text>
</comment>
<proteinExistence type="predicted"/>
<evidence type="ECO:0000313" key="2">
    <source>
        <dbReference type="Proteomes" id="UP001234581"/>
    </source>
</evidence>
<reference evidence="1 2" key="1">
    <citation type="submission" date="2023-03" db="EMBL/GenBank/DDBJ databases">
        <title>Genome sequence of Lichtheimia ornata CBS 291.66.</title>
        <authorList>
            <person name="Mohabir J.T."/>
            <person name="Shea T.P."/>
            <person name="Kurbessoian T."/>
            <person name="Berby B."/>
            <person name="Fontaine J."/>
            <person name="Livny J."/>
            <person name="Gnirke A."/>
            <person name="Stajich J.E."/>
            <person name="Cuomo C.A."/>
        </authorList>
    </citation>
    <scope>NUCLEOTIDE SEQUENCE [LARGE SCALE GENOMIC DNA]</scope>
    <source>
        <strain evidence="1">CBS 291.66</strain>
    </source>
</reference>
<dbReference type="Proteomes" id="UP001234581">
    <property type="component" value="Unassembled WGS sequence"/>
</dbReference>
<protein>
    <submittedName>
        <fullName evidence="1">Uncharacterized protein</fullName>
    </submittedName>
</protein>
<organism evidence="1 2">
    <name type="scientific">Lichtheimia ornata</name>
    <dbReference type="NCBI Taxonomy" id="688661"/>
    <lineage>
        <taxon>Eukaryota</taxon>
        <taxon>Fungi</taxon>
        <taxon>Fungi incertae sedis</taxon>
        <taxon>Mucoromycota</taxon>
        <taxon>Mucoromycotina</taxon>
        <taxon>Mucoromycetes</taxon>
        <taxon>Mucorales</taxon>
        <taxon>Lichtheimiaceae</taxon>
        <taxon>Lichtheimia</taxon>
    </lineage>
</organism>
<sequence>MNMLLICLHLGSTTKTTKKLKATASGVKVDFTKGKILKVEGPKRKMDHLLEFMQQLVVTTTVVGRHLAHKTKSMKQVIGNSAQVAEQERILFSVTKTQGEWGVEERRGSRHRALF</sequence>